<evidence type="ECO:0000256" key="1">
    <source>
        <dbReference type="SAM" id="MobiDB-lite"/>
    </source>
</evidence>
<dbReference type="Proteomes" id="UP000769157">
    <property type="component" value="Unassembled WGS sequence"/>
</dbReference>
<dbReference type="EMBL" id="JAEUBE010000366">
    <property type="protein sequence ID" value="KAH3663594.1"/>
    <property type="molecule type" value="Genomic_DNA"/>
</dbReference>
<reference evidence="2" key="1">
    <citation type="journal article" date="2021" name="Open Biol.">
        <title>Shared evolutionary footprints suggest mitochondrial oxidative damage underlies multiple complex I losses in fungi.</title>
        <authorList>
            <person name="Schikora-Tamarit M.A."/>
            <person name="Marcet-Houben M."/>
            <person name="Nosek J."/>
            <person name="Gabaldon T."/>
        </authorList>
    </citation>
    <scope>NUCLEOTIDE SEQUENCE</scope>
    <source>
        <strain evidence="2">CBS6075</strain>
    </source>
</reference>
<dbReference type="AlphaFoldDB" id="A0A9P8P1Y2"/>
<evidence type="ECO:0000313" key="3">
    <source>
        <dbReference type="Proteomes" id="UP000769157"/>
    </source>
</evidence>
<evidence type="ECO:0000313" key="2">
    <source>
        <dbReference type="EMBL" id="KAH3663594.1"/>
    </source>
</evidence>
<protein>
    <submittedName>
        <fullName evidence="2">Uncharacterized protein</fullName>
    </submittedName>
</protein>
<dbReference type="RefSeq" id="XP_046059930.1">
    <property type="nucleotide sequence ID" value="XM_046206132.1"/>
</dbReference>
<sequence>MSLEEANSDPKEERKLDVSLPLSSSRTSLKRDDEVPNTNPVLSKPPIQVSLTGLPLLTLVPIYSRSVNEYRVGSQEPISKGLISKTVEFSEMISVPGVLPSIREKLVRQSSSPRIRKSDVITGIFLGFNVVTDGTPVPKGVEQSAAGENGILKVPNRIVLAVLVQNVLDRGPVVESQRGKEPRTTRQTGDVRNRRENRHTMVVAAVAYTWGAENRGVCFTLLTQSVEEVVSIKVCEVGELQEPPKVGVCDVVTFLDPICFVVAQTGSSTNKTVSGVCVVIRFIQVRRALDLSRGIRVCWRPGVGHGQQEEQSETHKQKFIALIYKFRIPSHQPKADRN</sequence>
<reference evidence="2" key="2">
    <citation type="submission" date="2021-01" db="EMBL/GenBank/DDBJ databases">
        <authorList>
            <person name="Schikora-Tamarit M.A."/>
        </authorList>
    </citation>
    <scope>NUCLEOTIDE SEQUENCE</scope>
    <source>
        <strain evidence="2">CBS6075</strain>
    </source>
</reference>
<feature type="compositionally biased region" description="Basic and acidic residues" evidence="1">
    <location>
        <begin position="8"/>
        <end position="17"/>
    </location>
</feature>
<dbReference type="GeneID" id="70236959"/>
<name>A0A9P8P1Y2_9ASCO</name>
<accession>A0A9P8P1Y2</accession>
<keyword evidence="3" id="KW-1185">Reference proteome</keyword>
<organism evidence="2 3">
    <name type="scientific">Ogataea philodendri</name>
    <dbReference type="NCBI Taxonomy" id="1378263"/>
    <lineage>
        <taxon>Eukaryota</taxon>
        <taxon>Fungi</taxon>
        <taxon>Dikarya</taxon>
        <taxon>Ascomycota</taxon>
        <taxon>Saccharomycotina</taxon>
        <taxon>Pichiomycetes</taxon>
        <taxon>Pichiales</taxon>
        <taxon>Pichiaceae</taxon>
        <taxon>Ogataea</taxon>
    </lineage>
</organism>
<gene>
    <name evidence="2" type="ORF">OGAPHI_004995</name>
</gene>
<feature type="region of interest" description="Disordered" evidence="1">
    <location>
        <begin position="1"/>
        <end position="41"/>
    </location>
</feature>
<comment type="caution">
    <text evidence="2">The sequence shown here is derived from an EMBL/GenBank/DDBJ whole genome shotgun (WGS) entry which is preliminary data.</text>
</comment>
<proteinExistence type="predicted"/>